<accession>A0AAD6UF49</accession>
<protein>
    <submittedName>
        <fullName evidence="2">Uncharacterized protein</fullName>
    </submittedName>
</protein>
<comment type="caution">
    <text evidence="2">The sequence shown here is derived from an EMBL/GenBank/DDBJ whole genome shotgun (WGS) entry which is preliminary data.</text>
</comment>
<dbReference type="EMBL" id="JARJCN010000004">
    <property type="protein sequence ID" value="KAJ7101343.1"/>
    <property type="molecule type" value="Genomic_DNA"/>
</dbReference>
<keyword evidence="1" id="KW-1133">Transmembrane helix</keyword>
<gene>
    <name evidence="2" type="ORF">B0H15DRAFT_991136</name>
</gene>
<feature type="transmembrane region" description="Helical" evidence="1">
    <location>
        <begin position="39"/>
        <end position="58"/>
    </location>
</feature>
<sequence length="306" mass="33482">MAAPTPNKLEYFAVATQTLIGIMLIIRTYALYDRDRRVLAFMICVSAGVIAVGVWSVLGAPDADPGEKIDVLPFSLGCATSVPFSQRIGLAAAWAGMGVFDCTIFFLTVYRALSKTRAHGIDLFNVLLRDGSIYFGVIVLSNLSNILTFIARSTAACVLPRADPAHANTELQPYTRGLPTTFINVISSLMITRLMLNLRDPALAHTRRPASASPLTDTGPGLFSTYVTGNDAECAGDISLAQCEYQMCLMRLLERPIARADKARNCERNSARISTSLKFEGLPCFRICTSQRGHTKHRARIKEICR</sequence>
<name>A0AAD6UF49_9AGAR</name>
<dbReference type="AlphaFoldDB" id="A0AAD6UF49"/>
<keyword evidence="1" id="KW-0812">Transmembrane</keyword>
<feature type="transmembrane region" description="Helical" evidence="1">
    <location>
        <begin position="133"/>
        <end position="151"/>
    </location>
</feature>
<proteinExistence type="predicted"/>
<keyword evidence="1" id="KW-0472">Membrane</keyword>
<dbReference type="Proteomes" id="UP001222325">
    <property type="component" value="Unassembled WGS sequence"/>
</dbReference>
<keyword evidence="3" id="KW-1185">Reference proteome</keyword>
<evidence type="ECO:0000313" key="2">
    <source>
        <dbReference type="EMBL" id="KAJ7101343.1"/>
    </source>
</evidence>
<evidence type="ECO:0000256" key="1">
    <source>
        <dbReference type="SAM" id="Phobius"/>
    </source>
</evidence>
<evidence type="ECO:0000313" key="3">
    <source>
        <dbReference type="Proteomes" id="UP001222325"/>
    </source>
</evidence>
<reference evidence="2" key="1">
    <citation type="submission" date="2023-03" db="EMBL/GenBank/DDBJ databases">
        <title>Massive genome expansion in bonnet fungi (Mycena s.s.) driven by repeated elements and novel gene families across ecological guilds.</title>
        <authorList>
            <consortium name="Lawrence Berkeley National Laboratory"/>
            <person name="Harder C.B."/>
            <person name="Miyauchi S."/>
            <person name="Viragh M."/>
            <person name="Kuo A."/>
            <person name="Thoen E."/>
            <person name="Andreopoulos B."/>
            <person name="Lu D."/>
            <person name="Skrede I."/>
            <person name="Drula E."/>
            <person name="Henrissat B."/>
            <person name="Morin E."/>
            <person name="Kohler A."/>
            <person name="Barry K."/>
            <person name="LaButti K."/>
            <person name="Morin E."/>
            <person name="Salamov A."/>
            <person name="Lipzen A."/>
            <person name="Mereny Z."/>
            <person name="Hegedus B."/>
            <person name="Baldrian P."/>
            <person name="Stursova M."/>
            <person name="Weitz H."/>
            <person name="Taylor A."/>
            <person name="Grigoriev I.V."/>
            <person name="Nagy L.G."/>
            <person name="Martin F."/>
            <person name="Kauserud H."/>
        </authorList>
    </citation>
    <scope>NUCLEOTIDE SEQUENCE</scope>
    <source>
        <strain evidence="2">CBHHK173m</strain>
    </source>
</reference>
<organism evidence="2 3">
    <name type="scientific">Mycena belliarum</name>
    <dbReference type="NCBI Taxonomy" id="1033014"/>
    <lineage>
        <taxon>Eukaryota</taxon>
        <taxon>Fungi</taxon>
        <taxon>Dikarya</taxon>
        <taxon>Basidiomycota</taxon>
        <taxon>Agaricomycotina</taxon>
        <taxon>Agaricomycetes</taxon>
        <taxon>Agaricomycetidae</taxon>
        <taxon>Agaricales</taxon>
        <taxon>Marasmiineae</taxon>
        <taxon>Mycenaceae</taxon>
        <taxon>Mycena</taxon>
    </lineage>
</organism>
<feature type="transmembrane region" description="Helical" evidence="1">
    <location>
        <begin position="91"/>
        <end position="113"/>
    </location>
</feature>
<feature type="transmembrane region" description="Helical" evidence="1">
    <location>
        <begin position="12"/>
        <end position="32"/>
    </location>
</feature>